<proteinExistence type="predicted"/>
<evidence type="ECO:0000313" key="1">
    <source>
        <dbReference type="EMBL" id="MBV6342419.1"/>
    </source>
</evidence>
<gene>
    <name evidence="1" type="ORF">HWQ67_12570</name>
</gene>
<dbReference type="EMBL" id="JABXWD010000254">
    <property type="protein sequence ID" value="MBV6342419.1"/>
    <property type="molecule type" value="Genomic_DNA"/>
</dbReference>
<organism evidence="1 2">
    <name type="scientific">Candidatus Magnetobacterium casense</name>
    <dbReference type="NCBI Taxonomy" id="1455061"/>
    <lineage>
        <taxon>Bacteria</taxon>
        <taxon>Pseudomonadati</taxon>
        <taxon>Nitrospirota</taxon>
        <taxon>Thermodesulfovibrionia</taxon>
        <taxon>Thermodesulfovibrionales</taxon>
        <taxon>Candidatus Magnetobacteriaceae</taxon>
        <taxon>Candidatus Magnetobacterium</taxon>
    </lineage>
</organism>
<protein>
    <submittedName>
        <fullName evidence="1">Uncharacterized protein</fullName>
    </submittedName>
</protein>
<comment type="caution">
    <text evidence="1">The sequence shown here is derived from an EMBL/GenBank/DDBJ whole genome shotgun (WGS) entry which is preliminary data.</text>
</comment>
<name>A0ABS6S0P9_9BACT</name>
<keyword evidence="2" id="KW-1185">Reference proteome</keyword>
<dbReference type="RefSeq" id="WP_218253038.1">
    <property type="nucleotide sequence ID" value="NZ_JABXWD010000254.1"/>
</dbReference>
<sequence length="173" mass="20243">MGEGERKAVPAEGLMGEYKKFSEELYRENDQKAKETAVHFLESLGRYKLVTPLERQAEMFKRGDFEIMLIPENRKVIIEVERKVVWEKSGEWQGWRTISIPCRKNRSESGVFVMVNKGFDTIASIPTSRILSASVTTKGTIYTKREEFFDVPVSLWRFYRRVVTRWSQFFVSA</sequence>
<reference evidence="1 2" key="1">
    <citation type="journal article" date="2020" name="J Geophys Res Biogeosci">
        <title>Magnetotaxis as an Adaptation to Enable Bacterial Shuttling of Microbial Sulfur and Sulfur Cycling Across Aquatic Oxic#Anoxic Interfaces.</title>
        <authorList>
            <person name="Li J."/>
            <person name="Liu P."/>
            <person name="Wang J."/>
            <person name="Roberts A.P."/>
            <person name="Pan Y."/>
        </authorList>
    </citation>
    <scope>NUCLEOTIDE SEQUENCE [LARGE SCALE GENOMIC DNA]</scope>
    <source>
        <strain evidence="1 2">MYR-1_YQ</strain>
    </source>
</reference>
<dbReference type="Proteomes" id="UP001196980">
    <property type="component" value="Unassembled WGS sequence"/>
</dbReference>
<evidence type="ECO:0000313" key="2">
    <source>
        <dbReference type="Proteomes" id="UP001196980"/>
    </source>
</evidence>
<accession>A0ABS6S0P9</accession>